<feature type="binding site" evidence="5">
    <location>
        <position position="20"/>
    </location>
    <ligand>
        <name>substrate</name>
    </ligand>
</feature>
<dbReference type="InterPro" id="IPR010076">
    <property type="entry name" value="BioH"/>
</dbReference>
<dbReference type="Pfam" id="PF00561">
    <property type="entry name" value="Abhydrolase_1"/>
    <property type="match status" value="1"/>
</dbReference>
<feature type="binding site" evidence="5">
    <location>
        <begin position="81"/>
        <end position="82"/>
    </location>
    <ligand>
        <name>substrate</name>
    </ligand>
</feature>
<evidence type="ECO:0000313" key="7">
    <source>
        <dbReference type="EMBL" id="KFL36043.1"/>
    </source>
</evidence>
<dbReference type="GO" id="GO:0090499">
    <property type="term" value="F:pimelyl-[acyl-carrier protein] methyl ester esterase activity"/>
    <property type="evidence" value="ECO:0007669"/>
    <property type="project" value="UniProtKB-EC"/>
</dbReference>
<accession>A0A087MGP0</accession>
<dbReference type="STRING" id="1121014.N788_05725"/>
<feature type="domain" description="AB hydrolase-1" evidence="6">
    <location>
        <begin position="13"/>
        <end position="242"/>
    </location>
</feature>
<sequence length="258" mass="27463">MSLFHAVHGQGQPLVLLHGWAMHAGIFAPLVQALADDFELHLVDLPGHGRSAGAGVPLRLDAAVDAVIARVPARALWLGWSLGGLVALRAAANHPEALRGLVMLAASPRFVRGDDWPVGMDPAVFRGFGSELGRDYRGTLDRFLMLEAQGSDHVRDELRLLRNEVFAHGEPGADILREGLGLLETSDLRAALPTLAMPSLWLAGRRDRLVSPAAMQTAAALAPGARFHQVEHGGHAPFLTHADDVAGAIRGFAAECPP</sequence>
<evidence type="ECO:0000313" key="8">
    <source>
        <dbReference type="Proteomes" id="UP000029085"/>
    </source>
</evidence>
<dbReference type="SUPFAM" id="SSF53474">
    <property type="entry name" value="alpha/beta-Hydrolases"/>
    <property type="match status" value="1"/>
</dbReference>
<comment type="catalytic activity">
    <reaction evidence="5">
        <text>6-carboxyhexanoyl-[ACP] methyl ester + H2O = 6-carboxyhexanoyl-[ACP] + methanol + H(+)</text>
        <dbReference type="Rhea" id="RHEA:42700"/>
        <dbReference type="Rhea" id="RHEA-COMP:9955"/>
        <dbReference type="Rhea" id="RHEA-COMP:10186"/>
        <dbReference type="ChEBI" id="CHEBI:15377"/>
        <dbReference type="ChEBI" id="CHEBI:15378"/>
        <dbReference type="ChEBI" id="CHEBI:17790"/>
        <dbReference type="ChEBI" id="CHEBI:78846"/>
        <dbReference type="ChEBI" id="CHEBI:82735"/>
        <dbReference type="EC" id="3.1.1.85"/>
    </reaction>
</comment>
<evidence type="ECO:0000256" key="2">
    <source>
        <dbReference type="ARBA" id="ARBA00022490"/>
    </source>
</evidence>
<dbReference type="PANTHER" id="PTHR43798">
    <property type="entry name" value="MONOACYLGLYCEROL LIPASE"/>
    <property type="match status" value="1"/>
</dbReference>
<dbReference type="GO" id="GO:0016020">
    <property type="term" value="C:membrane"/>
    <property type="evidence" value="ECO:0007669"/>
    <property type="project" value="TreeGrafter"/>
</dbReference>
<evidence type="ECO:0000256" key="4">
    <source>
        <dbReference type="ARBA" id="ARBA00022801"/>
    </source>
</evidence>
<comment type="subunit">
    <text evidence="5">Monomer.</text>
</comment>
<dbReference type="InterPro" id="IPR050266">
    <property type="entry name" value="AB_hydrolase_sf"/>
</dbReference>
<dbReference type="AlphaFoldDB" id="A0A087MGP0"/>
<dbReference type="InterPro" id="IPR029058">
    <property type="entry name" value="AB_hydrolase_fold"/>
</dbReference>
<protein>
    <recommendedName>
        <fullName evidence="5">Pimeloyl-[acyl-carrier protein] methyl ester esterase</fullName>
        <ecNumber evidence="5">3.1.1.85</ecNumber>
    </recommendedName>
    <alternativeName>
        <fullName evidence="5">Biotin synthesis protein BioH</fullName>
    </alternativeName>
    <alternativeName>
        <fullName evidence="5">Carboxylesterase BioH</fullName>
    </alternativeName>
</protein>
<evidence type="ECO:0000256" key="5">
    <source>
        <dbReference type="HAMAP-Rule" id="MF_01260"/>
    </source>
</evidence>
<feature type="binding site" evidence="5">
    <location>
        <position position="235"/>
    </location>
    <ligand>
        <name>substrate</name>
    </ligand>
</feature>
<gene>
    <name evidence="5" type="primary">bioH</name>
    <name evidence="7" type="ORF">N788_05725</name>
</gene>
<comment type="subcellular location">
    <subcellularLocation>
        <location evidence="5">Cytoplasm</location>
    </subcellularLocation>
</comment>
<dbReference type="RefSeq" id="WP_034224809.1">
    <property type="nucleotide sequence ID" value="NZ_AVCJ01000034.1"/>
</dbReference>
<dbReference type="GO" id="GO:0009102">
    <property type="term" value="P:biotin biosynthetic process"/>
    <property type="evidence" value="ECO:0007669"/>
    <property type="project" value="UniProtKB-UniRule"/>
</dbReference>
<name>A0A087MGP0_9GAMM</name>
<dbReference type="InterPro" id="IPR000073">
    <property type="entry name" value="AB_hydrolase_1"/>
</dbReference>
<organism evidence="7 8">
    <name type="scientific">Arenimonas donghaensis DSM 18148 = HO3-R19</name>
    <dbReference type="NCBI Taxonomy" id="1121014"/>
    <lineage>
        <taxon>Bacteria</taxon>
        <taxon>Pseudomonadati</taxon>
        <taxon>Pseudomonadota</taxon>
        <taxon>Gammaproteobacteria</taxon>
        <taxon>Lysobacterales</taxon>
        <taxon>Lysobacteraceae</taxon>
        <taxon>Arenimonas</taxon>
    </lineage>
</organism>
<keyword evidence="3 5" id="KW-0093">Biotin biosynthesis</keyword>
<dbReference type="Gene3D" id="3.40.50.1820">
    <property type="entry name" value="alpha/beta hydrolase"/>
    <property type="match status" value="1"/>
</dbReference>
<feature type="active site" description="Nucleophile" evidence="5">
    <location>
        <position position="81"/>
    </location>
</feature>
<comment type="function">
    <text evidence="5">The physiological role of BioH is to remove the methyl group introduced by BioC when the pimeloyl moiety is complete. It allows to synthesize pimeloyl-ACP via the fatty acid synthetic pathway through the hydrolysis of the ester bonds of pimeloyl-ACP esters.</text>
</comment>
<dbReference type="EC" id="3.1.1.85" evidence="5"/>
<reference evidence="8" key="1">
    <citation type="submission" date="2013-08" db="EMBL/GenBank/DDBJ databases">
        <title>Genome sequencing of Arenimonas donghaensis.</title>
        <authorList>
            <person name="Chen F."/>
            <person name="Wang G."/>
        </authorList>
    </citation>
    <scope>NUCLEOTIDE SEQUENCE [LARGE SCALE GENOMIC DNA]</scope>
    <source>
        <strain evidence="8">HO3-R19</strain>
    </source>
</reference>
<comment type="caution">
    <text evidence="5">Lacks conserved residue(s) required for the propagation of feature annotation.</text>
</comment>
<keyword evidence="2 5" id="KW-0963">Cytoplasm</keyword>
<keyword evidence="8" id="KW-1185">Reference proteome</keyword>
<reference evidence="7 8" key="2">
    <citation type="journal article" date="2015" name="Stand. Genomic Sci.">
        <title>High quality draft genomic sequence of Arenimonas donghaensis DSM 18148(T).</title>
        <authorList>
            <person name="Chen F."/>
            <person name="Wang H."/>
            <person name="Cao Y."/>
            <person name="Li X."/>
            <person name="Wang G."/>
        </authorList>
    </citation>
    <scope>NUCLEOTIDE SEQUENCE [LARGE SCALE GENOMIC DNA]</scope>
    <source>
        <strain evidence="7 8">HO3-R19</strain>
    </source>
</reference>
<dbReference type="UniPathway" id="UPA00078"/>
<dbReference type="GO" id="GO:0005737">
    <property type="term" value="C:cytoplasm"/>
    <property type="evidence" value="ECO:0007669"/>
    <property type="project" value="UniProtKB-SubCell"/>
</dbReference>
<keyword evidence="4 5" id="KW-0378">Hydrolase</keyword>
<comment type="caution">
    <text evidence="7">The sequence shown here is derived from an EMBL/GenBank/DDBJ whole genome shotgun (WGS) entry which is preliminary data.</text>
</comment>
<feature type="active site" evidence="5">
    <location>
        <position position="235"/>
    </location>
</feature>
<feature type="active site" evidence="5">
    <location>
        <position position="207"/>
    </location>
</feature>
<dbReference type="EMBL" id="AVCJ01000034">
    <property type="protein sequence ID" value="KFL36043.1"/>
    <property type="molecule type" value="Genomic_DNA"/>
</dbReference>
<dbReference type="Proteomes" id="UP000029085">
    <property type="component" value="Unassembled WGS sequence"/>
</dbReference>
<proteinExistence type="inferred from homology"/>
<dbReference type="PATRIC" id="fig|1121014.3.peg.2050"/>
<keyword evidence="1 5" id="KW-0719">Serine esterase</keyword>
<dbReference type="HAMAP" id="MF_01260">
    <property type="entry name" value="Carboxylester"/>
    <property type="match status" value="1"/>
</dbReference>
<evidence type="ECO:0000256" key="3">
    <source>
        <dbReference type="ARBA" id="ARBA00022756"/>
    </source>
</evidence>
<comment type="similarity">
    <text evidence="5">Belongs to the AB hydrolase superfamily. Carboxylesterase BioH family.</text>
</comment>
<evidence type="ECO:0000259" key="6">
    <source>
        <dbReference type="Pfam" id="PF00561"/>
    </source>
</evidence>
<dbReference type="NCBIfam" id="TIGR01738">
    <property type="entry name" value="bioH"/>
    <property type="match status" value="1"/>
</dbReference>
<comment type="pathway">
    <text evidence="5">Cofactor biosynthesis; biotin biosynthesis.</text>
</comment>
<dbReference type="OrthoDB" id="9780744at2"/>
<dbReference type="PANTHER" id="PTHR43798:SF31">
    <property type="entry name" value="AB HYDROLASE SUPERFAMILY PROTEIN YCLE"/>
    <property type="match status" value="1"/>
</dbReference>
<evidence type="ECO:0000256" key="1">
    <source>
        <dbReference type="ARBA" id="ARBA00022487"/>
    </source>
</evidence>